<organism evidence="2 3">
    <name type="scientific">Knoellia flava</name>
    <dbReference type="NCBI Taxonomy" id="913969"/>
    <lineage>
        <taxon>Bacteria</taxon>
        <taxon>Bacillati</taxon>
        <taxon>Actinomycetota</taxon>
        <taxon>Actinomycetes</taxon>
        <taxon>Micrococcales</taxon>
        <taxon>Intrasporangiaceae</taxon>
        <taxon>Knoellia</taxon>
    </lineage>
</organism>
<dbReference type="PANTHER" id="PTHR43031">
    <property type="entry name" value="FAD-DEPENDENT OXIDOREDUCTASE"/>
    <property type="match status" value="1"/>
</dbReference>
<dbReference type="PANTHER" id="PTHR43031:SF1">
    <property type="entry name" value="PYRIDINE NUCLEOTIDE-DISULPHIDE OXIDOREDUCTASE"/>
    <property type="match status" value="1"/>
</dbReference>
<comment type="caution">
    <text evidence="2">The sequence shown here is derived from an EMBL/GenBank/DDBJ whole genome shotgun (WGS) entry which is preliminary data.</text>
</comment>
<dbReference type="CDD" id="cd00158">
    <property type="entry name" value="RHOD"/>
    <property type="match status" value="1"/>
</dbReference>
<dbReference type="InterPro" id="IPR036873">
    <property type="entry name" value="Rhodanese-like_dom_sf"/>
</dbReference>
<evidence type="ECO:0000313" key="3">
    <source>
        <dbReference type="Proteomes" id="UP000628079"/>
    </source>
</evidence>
<reference evidence="2" key="1">
    <citation type="journal article" date="2014" name="Int. J. Syst. Evol. Microbiol.">
        <title>Complete genome sequence of Corynebacterium casei LMG S-19264T (=DSM 44701T), isolated from a smear-ripened cheese.</title>
        <authorList>
            <consortium name="US DOE Joint Genome Institute (JGI-PGF)"/>
            <person name="Walter F."/>
            <person name="Albersmeier A."/>
            <person name="Kalinowski J."/>
            <person name="Ruckert C."/>
        </authorList>
    </citation>
    <scope>NUCLEOTIDE SEQUENCE</scope>
    <source>
        <strain evidence="2">CGMCC 1.10749</strain>
    </source>
</reference>
<dbReference type="PROSITE" id="PS50206">
    <property type="entry name" value="RHODANESE_3"/>
    <property type="match status" value="1"/>
</dbReference>
<gene>
    <name evidence="2" type="ORF">GCM10011314_31790</name>
</gene>
<dbReference type="InterPro" id="IPR050229">
    <property type="entry name" value="GlpE_sulfurtransferase"/>
</dbReference>
<feature type="domain" description="Rhodanese" evidence="1">
    <location>
        <begin position="13"/>
        <end position="100"/>
    </location>
</feature>
<proteinExistence type="predicted"/>
<dbReference type="Pfam" id="PF00581">
    <property type="entry name" value="Rhodanese"/>
    <property type="match status" value="1"/>
</dbReference>
<dbReference type="InterPro" id="IPR001763">
    <property type="entry name" value="Rhodanese-like_dom"/>
</dbReference>
<sequence>MSEISLAQFADTPPGVATVIDVRQPQEYVTGHVPGSLLVPMTELSSRLGELDRSRPLYVVCASGNRSGAMADFLTDVGFEALSVAGGVTAWAASGRPLVTGVRPTAVAS</sequence>
<accession>A0A8H9FWA0</accession>
<name>A0A8H9FWA0_9MICO</name>
<dbReference type="EMBL" id="BMEA01000005">
    <property type="protein sequence ID" value="GGB89589.1"/>
    <property type="molecule type" value="Genomic_DNA"/>
</dbReference>
<dbReference type="SUPFAM" id="SSF52821">
    <property type="entry name" value="Rhodanese/Cell cycle control phosphatase"/>
    <property type="match status" value="1"/>
</dbReference>
<dbReference type="RefSeq" id="WP_035947489.1">
    <property type="nucleotide sequence ID" value="NZ_BMEA01000005.1"/>
</dbReference>
<dbReference type="Proteomes" id="UP000628079">
    <property type="component" value="Unassembled WGS sequence"/>
</dbReference>
<protein>
    <recommendedName>
        <fullName evidence="1">Rhodanese domain-containing protein</fullName>
    </recommendedName>
</protein>
<evidence type="ECO:0000313" key="2">
    <source>
        <dbReference type="EMBL" id="GGB89589.1"/>
    </source>
</evidence>
<dbReference type="Gene3D" id="3.40.250.10">
    <property type="entry name" value="Rhodanese-like domain"/>
    <property type="match status" value="1"/>
</dbReference>
<dbReference type="AlphaFoldDB" id="A0A8H9FWA0"/>
<reference evidence="2" key="2">
    <citation type="submission" date="2020-09" db="EMBL/GenBank/DDBJ databases">
        <authorList>
            <person name="Sun Q."/>
            <person name="Zhou Y."/>
        </authorList>
    </citation>
    <scope>NUCLEOTIDE SEQUENCE</scope>
    <source>
        <strain evidence="2">CGMCC 1.10749</strain>
    </source>
</reference>
<dbReference type="SMART" id="SM00450">
    <property type="entry name" value="RHOD"/>
    <property type="match status" value="1"/>
</dbReference>
<evidence type="ECO:0000259" key="1">
    <source>
        <dbReference type="PROSITE" id="PS50206"/>
    </source>
</evidence>